<dbReference type="RefSeq" id="WP_058889751.1">
    <property type="nucleotide sequence ID" value="NZ_LQBL01000002.1"/>
</dbReference>
<feature type="compositionally biased region" description="Basic and acidic residues" evidence="1">
    <location>
        <begin position="29"/>
        <end position="38"/>
    </location>
</feature>
<gene>
    <name evidence="2" type="ORF">AVL62_06230</name>
</gene>
<organism evidence="2 3">
    <name type="scientific">Serinicoccus chungangensis</name>
    <dbReference type="NCBI Taxonomy" id="767452"/>
    <lineage>
        <taxon>Bacteria</taxon>
        <taxon>Bacillati</taxon>
        <taxon>Actinomycetota</taxon>
        <taxon>Actinomycetes</taxon>
        <taxon>Micrococcales</taxon>
        <taxon>Ornithinimicrobiaceae</taxon>
        <taxon>Serinicoccus</taxon>
    </lineage>
</organism>
<evidence type="ECO:0000256" key="1">
    <source>
        <dbReference type="SAM" id="MobiDB-lite"/>
    </source>
</evidence>
<dbReference type="EMBL" id="LQBL01000002">
    <property type="protein sequence ID" value="KUG59275.1"/>
    <property type="molecule type" value="Genomic_DNA"/>
</dbReference>
<evidence type="ECO:0000313" key="3">
    <source>
        <dbReference type="Proteomes" id="UP000054837"/>
    </source>
</evidence>
<protein>
    <submittedName>
        <fullName evidence="2">Uncharacterized protein</fullName>
    </submittedName>
</protein>
<accession>A0A0W8IHF4</accession>
<sequence>MSTQQNLAWWQKLLVALKLWRPEHRTDHHVRKEMERPEMPPVTGAYGNRLVTSTRRRLVPQRGDDAPITSTMD</sequence>
<proteinExistence type="predicted"/>
<reference evidence="2 3" key="1">
    <citation type="submission" date="2015-12" db="EMBL/GenBank/DDBJ databases">
        <title>Serinicoccus chungangenesis strain CD08_5 genome sequencing and assembly.</title>
        <authorList>
            <person name="Chander A.M."/>
            <person name="Kaur G."/>
            <person name="Nair G.R."/>
            <person name="Dhawan D.K."/>
            <person name="Kochhar R.K."/>
            <person name="Mayilraj S."/>
            <person name="Bhadada S.K."/>
        </authorList>
    </citation>
    <scope>NUCLEOTIDE SEQUENCE [LARGE SCALE GENOMIC DNA]</scope>
    <source>
        <strain evidence="2 3">CD08_5</strain>
    </source>
</reference>
<dbReference type="STRING" id="767452.AVL62_06230"/>
<dbReference type="AlphaFoldDB" id="A0A0W8IHF4"/>
<feature type="region of interest" description="Disordered" evidence="1">
    <location>
        <begin position="29"/>
        <end position="73"/>
    </location>
</feature>
<dbReference type="Proteomes" id="UP000054837">
    <property type="component" value="Unassembled WGS sequence"/>
</dbReference>
<comment type="caution">
    <text evidence="2">The sequence shown here is derived from an EMBL/GenBank/DDBJ whole genome shotgun (WGS) entry which is preliminary data.</text>
</comment>
<evidence type="ECO:0000313" key="2">
    <source>
        <dbReference type="EMBL" id="KUG59275.1"/>
    </source>
</evidence>
<keyword evidence="3" id="KW-1185">Reference proteome</keyword>
<name>A0A0W8IHF4_9MICO</name>
<dbReference type="OrthoDB" id="4868650at2"/>